<dbReference type="CDD" id="cd00517">
    <property type="entry name" value="ATPS"/>
    <property type="match status" value="1"/>
</dbReference>
<dbReference type="PANTHER" id="PTHR43509">
    <property type="match status" value="1"/>
</dbReference>
<feature type="domain" description="ATP-sulfurylase PUA-like" evidence="10">
    <location>
        <begin position="5"/>
        <end position="154"/>
    </location>
</feature>
<comment type="pathway">
    <text evidence="1 8">Sulfur metabolism; hydrogen sulfide biosynthesis; sulfite from sulfate: step 1/3.</text>
</comment>
<dbReference type="SUPFAM" id="SSF88697">
    <property type="entry name" value="PUA domain-like"/>
    <property type="match status" value="1"/>
</dbReference>
<evidence type="ECO:0000313" key="12">
    <source>
        <dbReference type="Proteomes" id="UP000215137"/>
    </source>
</evidence>
<dbReference type="Pfam" id="PF01747">
    <property type="entry name" value="ATP-sulfurylase"/>
    <property type="match status" value="1"/>
</dbReference>
<evidence type="ECO:0000256" key="1">
    <source>
        <dbReference type="ARBA" id="ARBA00005048"/>
    </source>
</evidence>
<dbReference type="EMBL" id="CP022983">
    <property type="protein sequence ID" value="ASV66662.1"/>
    <property type="molecule type" value="Genomic_DNA"/>
</dbReference>
<dbReference type="AlphaFoldDB" id="A0A248TEW3"/>
<dbReference type="Proteomes" id="UP000215137">
    <property type="component" value="Chromosome"/>
</dbReference>
<dbReference type="NCBIfam" id="NF003166">
    <property type="entry name" value="PRK04149.1"/>
    <property type="match status" value="1"/>
</dbReference>
<dbReference type="Gene3D" id="3.10.400.10">
    <property type="entry name" value="Sulfate adenylyltransferase"/>
    <property type="match status" value="1"/>
</dbReference>
<sequence>MTNSIPHGGHLINRKNINANTSHITKHINLDVTSLSDLELISNGAYSPLEGFLCSADYYSVLHEMRLANHLIWSIPITLPLSKKEAELLKINDKANLVYDGCVYGYIEINDIFLPDKQKEASIIYQTLDRNHPGVDKLFNRGEVYVGGNVTLTKEIKKPSFLQGFQLEPAEVRKYIATQGWETVVGFQTRNPVHRAHEYIQKLALELVDGLLLHPLVGETKKDDIPAETRMKSYQVLLAHYYPQERVLLSSYPQAMRYAGPREALHHAIARKNYGCTHFIVGRDHAGVGDYYGTYDAQKIFSTFPKEELGITILPFEHTFYCIKCDGMASHKTCPHDTSLHLHLSGTKVREMLKQGTTLPKQFSRPEVIEIIMDAMKKKD</sequence>
<dbReference type="GO" id="GO:0070814">
    <property type="term" value="P:hydrogen sulfide biosynthetic process"/>
    <property type="evidence" value="ECO:0007669"/>
    <property type="project" value="UniProtKB-UniRule"/>
</dbReference>
<dbReference type="HAMAP" id="MF_00066">
    <property type="entry name" value="Sulf_adenylyltr"/>
    <property type="match status" value="1"/>
</dbReference>
<dbReference type="GO" id="GO:0004781">
    <property type="term" value="F:sulfate adenylyltransferase (ATP) activity"/>
    <property type="evidence" value="ECO:0007669"/>
    <property type="project" value="UniProtKB-UniRule"/>
</dbReference>
<dbReference type="NCBIfam" id="TIGR00339">
    <property type="entry name" value="sopT"/>
    <property type="match status" value="1"/>
</dbReference>
<dbReference type="InterPro" id="IPR024951">
    <property type="entry name" value="Sulfurylase_cat_dom"/>
</dbReference>
<evidence type="ECO:0000259" key="10">
    <source>
        <dbReference type="Pfam" id="PF14306"/>
    </source>
</evidence>
<dbReference type="PANTHER" id="PTHR43509:SF1">
    <property type="entry name" value="SULFATE ADENYLYLTRANSFERASE"/>
    <property type="match status" value="1"/>
</dbReference>
<reference evidence="11 12" key="1">
    <citation type="submission" date="2017-08" db="EMBL/GenBank/DDBJ databases">
        <title>Complete Genome Sequence of Bacillus kochii Oregon-R-modENCODE STRAIN BDGP4, isolated from Drosophila melanogaster gut.</title>
        <authorList>
            <person name="Wan K.H."/>
            <person name="Yu C."/>
            <person name="Park S."/>
            <person name="Hammonds A.S."/>
            <person name="Booth B.W."/>
            <person name="Celniker S.E."/>
        </authorList>
    </citation>
    <scope>NUCLEOTIDE SEQUENCE [LARGE SCALE GENOMIC DNA]</scope>
    <source>
        <strain evidence="11 12">BDGP4</strain>
    </source>
</reference>
<evidence type="ECO:0000256" key="6">
    <source>
        <dbReference type="ARBA" id="ARBA00037980"/>
    </source>
</evidence>
<dbReference type="Pfam" id="PF14306">
    <property type="entry name" value="PUA_2"/>
    <property type="match status" value="1"/>
</dbReference>
<comment type="catalytic activity">
    <reaction evidence="7 8">
        <text>sulfate + ATP + H(+) = adenosine 5'-phosphosulfate + diphosphate</text>
        <dbReference type="Rhea" id="RHEA:18133"/>
        <dbReference type="ChEBI" id="CHEBI:15378"/>
        <dbReference type="ChEBI" id="CHEBI:16189"/>
        <dbReference type="ChEBI" id="CHEBI:30616"/>
        <dbReference type="ChEBI" id="CHEBI:33019"/>
        <dbReference type="ChEBI" id="CHEBI:58243"/>
        <dbReference type="EC" id="2.7.7.4"/>
    </reaction>
</comment>
<evidence type="ECO:0000256" key="5">
    <source>
        <dbReference type="ARBA" id="ARBA00022840"/>
    </source>
</evidence>
<dbReference type="InterPro" id="IPR015947">
    <property type="entry name" value="PUA-like_sf"/>
</dbReference>
<keyword evidence="4 8" id="KW-0547">Nucleotide-binding</keyword>
<feature type="domain" description="Sulphate adenylyltransferase catalytic" evidence="9">
    <location>
        <begin position="165"/>
        <end position="374"/>
    </location>
</feature>
<gene>
    <name evidence="8 11" type="primary">sat</name>
    <name evidence="11" type="ORF">CKF48_04595</name>
</gene>
<dbReference type="EC" id="2.7.7.4" evidence="8"/>
<keyword evidence="3 8" id="KW-0548">Nucleotidyltransferase</keyword>
<evidence type="ECO:0000259" key="9">
    <source>
        <dbReference type="Pfam" id="PF01747"/>
    </source>
</evidence>
<dbReference type="InterPro" id="IPR020792">
    <property type="entry name" value="SO4_adenylyltransferase_pro"/>
</dbReference>
<dbReference type="KEGG" id="bko:CKF48_04595"/>
<evidence type="ECO:0000256" key="2">
    <source>
        <dbReference type="ARBA" id="ARBA00022679"/>
    </source>
</evidence>
<evidence type="ECO:0000313" key="11">
    <source>
        <dbReference type="EMBL" id="ASV66662.1"/>
    </source>
</evidence>
<evidence type="ECO:0000256" key="4">
    <source>
        <dbReference type="ARBA" id="ARBA00022741"/>
    </source>
</evidence>
<dbReference type="RefSeq" id="WP_095370237.1">
    <property type="nucleotide sequence ID" value="NZ_CP022983.1"/>
</dbReference>
<keyword evidence="12" id="KW-1185">Reference proteome</keyword>
<dbReference type="InterPro" id="IPR002650">
    <property type="entry name" value="Sulphate_adenylyltransferase"/>
</dbReference>
<evidence type="ECO:0000256" key="3">
    <source>
        <dbReference type="ARBA" id="ARBA00022695"/>
    </source>
</evidence>
<dbReference type="GO" id="GO:0005524">
    <property type="term" value="F:ATP binding"/>
    <property type="evidence" value="ECO:0007669"/>
    <property type="project" value="UniProtKB-KW"/>
</dbReference>
<dbReference type="SUPFAM" id="SSF52374">
    <property type="entry name" value="Nucleotidylyl transferase"/>
    <property type="match status" value="1"/>
</dbReference>
<dbReference type="InterPro" id="IPR014729">
    <property type="entry name" value="Rossmann-like_a/b/a_fold"/>
</dbReference>
<dbReference type="InterPro" id="IPR025980">
    <property type="entry name" value="ATP-Sase_PUA-like_dom"/>
</dbReference>
<dbReference type="UniPathway" id="UPA00140">
    <property type="reaction ID" value="UER00204"/>
</dbReference>
<keyword evidence="5 8" id="KW-0067">ATP-binding</keyword>
<evidence type="ECO:0000256" key="7">
    <source>
        <dbReference type="ARBA" id="ARBA00049370"/>
    </source>
</evidence>
<proteinExistence type="inferred from homology"/>
<evidence type="ECO:0000256" key="8">
    <source>
        <dbReference type="HAMAP-Rule" id="MF_00066"/>
    </source>
</evidence>
<accession>A0A248TEW3</accession>
<organism evidence="11 12">
    <name type="scientific">Cytobacillus kochii</name>
    <dbReference type="NCBI Taxonomy" id="859143"/>
    <lineage>
        <taxon>Bacteria</taxon>
        <taxon>Bacillati</taxon>
        <taxon>Bacillota</taxon>
        <taxon>Bacilli</taxon>
        <taxon>Bacillales</taxon>
        <taxon>Bacillaceae</taxon>
        <taxon>Cytobacillus</taxon>
    </lineage>
</organism>
<dbReference type="GO" id="GO:0000103">
    <property type="term" value="P:sulfate assimilation"/>
    <property type="evidence" value="ECO:0007669"/>
    <property type="project" value="UniProtKB-UniRule"/>
</dbReference>
<comment type="similarity">
    <text evidence="6 8">Belongs to the sulfate adenylyltransferase family.</text>
</comment>
<protein>
    <recommendedName>
        <fullName evidence="8">Sulfate adenylyltransferase</fullName>
        <ecNumber evidence="8">2.7.7.4</ecNumber>
    </recommendedName>
    <alternativeName>
        <fullName evidence="8">ATP-sulfurylase</fullName>
    </alternativeName>
    <alternativeName>
        <fullName evidence="8">Sulfate adenylate transferase</fullName>
        <shortName evidence="8">SAT</shortName>
    </alternativeName>
</protein>
<dbReference type="OrthoDB" id="9804504at2"/>
<name>A0A248TEW3_9BACI</name>
<keyword evidence="2 8" id="KW-0808">Transferase</keyword>
<dbReference type="Gene3D" id="3.40.50.620">
    <property type="entry name" value="HUPs"/>
    <property type="match status" value="1"/>
</dbReference>